<comment type="caution">
    <text evidence="1">The sequence shown here is derived from an EMBL/GenBank/DDBJ whole genome shotgun (WGS) entry which is preliminary data.</text>
</comment>
<dbReference type="EMBL" id="JAEKNR010000033">
    <property type="protein sequence ID" value="MBJ7597048.1"/>
    <property type="molecule type" value="Genomic_DNA"/>
</dbReference>
<protein>
    <submittedName>
        <fullName evidence="1">ISKra4 family transposase</fullName>
    </submittedName>
</protein>
<dbReference type="AlphaFoldDB" id="A0A934N7K8"/>
<evidence type="ECO:0000313" key="2">
    <source>
        <dbReference type="Proteomes" id="UP000612893"/>
    </source>
</evidence>
<keyword evidence="2" id="KW-1185">Reference proteome</keyword>
<accession>A0A934N7K8</accession>
<gene>
    <name evidence="1" type="ORF">JF922_03040</name>
</gene>
<name>A0A934N7K8_9BACT</name>
<sequence>MLEYLWKAAWSFFGKGEPAAEDWVADQARKILHGKARQVAAGIRRRATTYGYRGPERAGADEAARYLENKSRYLRYDTALEKGWPIATGIIEGACRHIVKDRMDITGARWGLDGAEAILKLRTVIASGDFDDYWRYHLRREHERIHHAKYRDTLVL</sequence>
<reference evidence="1" key="1">
    <citation type="submission" date="2020-10" db="EMBL/GenBank/DDBJ databases">
        <title>Ca. Dormibacterota MAGs.</title>
        <authorList>
            <person name="Montgomery K."/>
        </authorList>
    </citation>
    <scope>NUCLEOTIDE SEQUENCE [LARGE SCALE GENOMIC DNA]</scope>
    <source>
        <strain evidence="1">SC8812_S17_10</strain>
    </source>
</reference>
<dbReference type="Proteomes" id="UP000612893">
    <property type="component" value="Unassembled WGS sequence"/>
</dbReference>
<evidence type="ECO:0000313" key="1">
    <source>
        <dbReference type="EMBL" id="MBJ7597048.1"/>
    </source>
</evidence>
<feature type="non-terminal residue" evidence="1">
    <location>
        <position position="156"/>
    </location>
</feature>
<proteinExistence type="predicted"/>
<organism evidence="1 2">
    <name type="scientific">Candidatus Nephthysia bennettiae</name>
    <dbReference type="NCBI Taxonomy" id="3127016"/>
    <lineage>
        <taxon>Bacteria</taxon>
        <taxon>Bacillati</taxon>
        <taxon>Candidatus Dormiibacterota</taxon>
        <taxon>Candidatus Dormibacteria</taxon>
        <taxon>Candidatus Dormibacterales</taxon>
        <taxon>Candidatus Dormibacteraceae</taxon>
        <taxon>Candidatus Nephthysia</taxon>
    </lineage>
</organism>